<feature type="compositionally biased region" description="Basic residues" evidence="5">
    <location>
        <begin position="278"/>
        <end position="291"/>
    </location>
</feature>
<feature type="compositionally biased region" description="Low complexity" evidence="5">
    <location>
        <begin position="381"/>
        <end position="412"/>
    </location>
</feature>
<keyword evidence="6" id="KW-0472">Membrane</keyword>
<name>A0A9J6FHP9_HAELO</name>
<dbReference type="CDD" id="cd21995">
    <property type="entry name" value="HMG-box_TOX-like"/>
    <property type="match status" value="1"/>
</dbReference>
<evidence type="ECO:0000256" key="2">
    <source>
        <dbReference type="ARBA" id="ARBA00023125"/>
    </source>
</evidence>
<feature type="transmembrane region" description="Helical" evidence="6">
    <location>
        <begin position="636"/>
        <end position="657"/>
    </location>
</feature>
<feature type="compositionally biased region" description="Low complexity" evidence="5">
    <location>
        <begin position="208"/>
        <end position="235"/>
    </location>
</feature>
<evidence type="ECO:0000256" key="3">
    <source>
        <dbReference type="ARBA" id="ARBA00023242"/>
    </source>
</evidence>
<dbReference type="PANTHER" id="PTHR45781">
    <property type="entry name" value="AGAP000281-PA"/>
    <property type="match status" value="1"/>
</dbReference>
<dbReference type="AlphaFoldDB" id="A0A9J6FHP9"/>
<dbReference type="InterPro" id="IPR009071">
    <property type="entry name" value="HMG_box_dom"/>
</dbReference>
<feature type="compositionally biased region" description="Polar residues" evidence="5">
    <location>
        <begin position="558"/>
        <end position="568"/>
    </location>
</feature>
<dbReference type="FunFam" id="1.10.30.10:FF:000005">
    <property type="entry name" value="TOX high mobility group box family member 3"/>
    <property type="match status" value="1"/>
</dbReference>
<organism evidence="8 9">
    <name type="scientific">Haemaphysalis longicornis</name>
    <name type="common">Bush tick</name>
    <dbReference type="NCBI Taxonomy" id="44386"/>
    <lineage>
        <taxon>Eukaryota</taxon>
        <taxon>Metazoa</taxon>
        <taxon>Ecdysozoa</taxon>
        <taxon>Arthropoda</taxon>
        <taxon>Chelicerata</taxon>
        <taxon>Arachnida</taxon>
        <taxon>Acari</taxon>
        <taxon>Parasitiformes</taxon>
        <taxon>Ixodida</taxon>
        <taxon>Ixodoidea</taxon>
        <taxon>Ixodidae</taxon>
        <taxon>Haemaphysalinae</taxon>
        <taxon>Haemaphysalis</taxon>
    </lineage>
</organism>
<dbReference type="GO" id="GO:0005634">
    <property type="term" value="C:nucleus"/>
    <property type="evidence" value="ECO:0007669"/>
    <property type="project" value="UniProtKB-SubCell"/>
</dbReference>
<evidence type="ECO:0000256" key="1">
    <source>
        <dbReference type="ARBA" id="ARBA00004123"/>
    </source>
</evidence>
<dbReference type="PANTHER" id="PTHR45781:SF1">
    <property type="entry name" value="HMG BOX DOMAIN-CONTAINING PROTEIN"/>
    <property type="match status" value="1"/>
</dbReference>
<evidence type="ECO:0000313" key="9">
    <source>
        <dbReference type="Proteomes" id="UP000821853"/>
    </source>
</evidence>
<feature type="region of interest" description="Disordered" evidence="5">
    <location>
        <begin position="553"/>
        <end position="575"/>
    </location>
</feature>
<comment type="subcellular location">
    <subcellularLocation>
        <location evidence="1">Nucleus</location>
    </subcellularLocation>
</comment>
<reference evidence="8 9" key="1">
    <citation type="journal article" date="2020" name="Cell">
        <title>Large-Scale Comparative Analyses of Tick Genomes Elucidate Their Genetic Diversity and Vector Capacities.</title>
        <authorList>
            <consortium name="Tick Genome and Microbiome Consortium (TIGMIC)"/>
            <person name="Jia N."/>
            <person name="Wang J."/>
            <person name="Shi W."/>
            <person name="Du L."/>
            <person name="Sun Y."/>
            <person name="Zhan W."/>
            <person name="Jiang J.F."/>
            <person name="Wang Q."/>
            <person name="Zhang B."/>
            <person name="Ji P."/>
            <person name="Bell-Sakyi L."/>
            <person name="Cui X.M."/>
            <person name="Yuan T.T."/>
            <person name="Jiang B.G."/>
            <person name="Yang W.F."/>
            <person name="Lam T.T."/>
            <person name="Chang Q.C."/>
            <person name="Ding S.J."/>
            <person name="Wang X.J."/>
            <person name="Zhu J.G."/>
            <person name="Ruan X.D."/>
            <person name="Zhao L."/>
            <person name="Wei J.T."/>
            <person name="Ye R.Z."/>
            <person name="Que T.C."/>
            <person name="Du C.H."/>
            <person name="Zhou Y.H."/>
            <person name="Cheng J.X."/>
            <person name="Dai P.F."/>
            <person name="Guo W.B."/>
            <person name="Han X.H."/>
            <person name="Huang E.J."/>
            <person name="Li L.F."/>
            <person name="Wei W."/>
            <person name="Gao Y.C."/>
            <person name="Liu J.Z."/>
            <person name="Shao H.Z."/>
            <person name="Wang X."/>
            <person name="Wang C.C."/>
            <person name="Yang T.C."/>
            <person name="Huo Q.B."/>
            <person name="Li W."/>
            <person name="Chen H.Y."/>
            <person name="Chen S.E."/>
            <person name="Zhou L.G."/>
            <person name="Ni X.B."/>
            <person name="Tian J.H."/>
            <person name="Sheng Y."/>
            <person name="Liu T."/>
            <person name="Pan Y.S."/>
            <person name="Xia L.Y."/>
            <person name="Li J."/>
            <person name="Zhao F."/>
            <person name="Cao W.C."/>
        </authorList>
    </citation>
    <scope>NUCLEOTIDE SEQUENCE [LARGE SCALE GENOMIC DNA]</scope>
    <source>
        <strain evidence="8">HaeL-2018</strain>
    </source>
</reference>
<protein>
    <recommendedName>
        <fullName evidence="7">HMG box domain-containing protein</fullName>
    </recommendedName>
</protein>
<keyword evidence="3 4" id="KW-0539">Nucleus</keyword>
<keyword evidence="6" id="KW-0812">Transmembrane</keyword>
<dbReference type="GO" id="GO:0006357">
    <property type="term" value="P:regulation of transcription by RNA polymerase II"/>
    <property type="evidence" value="ECO:0007669"/>
    <property type="project" value="TreeGrafter"/>
</dbReference>
<evidence type="ECO:0000256" key="5">
    <source>
        <dbReference type="SAM" id="MobiDB-lite"/>
    </source>
</evidence>
<keyword evidence="2 4" id="KW-0238">DNA-binding</keyword>
<dbReference type="OrthoDB" id="10027956at2759"/>
<dbReference type="Proteomes" id="UP000821853">
    <property type="component" value="Chromosome 1"/>
</dbReference>
<feature type="transmembrane region" description="Helical" evidence="6">
    <location>
        <begin position="600"/>
        <end position="624"/>
    </location>
</feature>
<dbReference type="InterPro" id="IPR036910">
    <property type="entry name" value="HMG_box_dom_sf"/>
</dbReference>
<evidence type="ECO:0000313" key="8">
    <source>
        <dbReference type="EMBL" id="KAH9362541.1"/>
    </source>
</evidence>
<feature type="region of interest" description="Disordered" evidence="5">
    <location>
        <begin position="379"/>
        <end position="435"/>
    </location>
</feature>
<feature type="transmembrane region" description="Helical" evidence="6">
    <location>
        <begin position="669"/>
        <end position="691"/>
    </location>
</feature>
<comment type="caution">
    <text evidence="8">The sequence shown here is derived from an EMBL/GenBank/DDBJ whole genome shotgun (WGS) entry which is preliminary data.</text>
</comment>
<evidence type="ECO:0000259" key="7">
    <source>
        <dbReference type="PROSITE" id="PS50118"/>
    </source>
</evidence>
<feature type="domain" description="HMG box" evidence="7">
    <location>
        <begin position="296"/>
        <end position="364"/>
    </location>
</feature>
<proteinExistence type="predicted"/>
<feature type="DNA-binding region" description="HMG box" evidence="4">
    <location>
        <begin position="296"/>
        <end position="364"/>
    </location>
</feature>
<dbReference type="Gene3D" id="1.10.30.10">
    <property type="entry name" value="High mobility group box domain"/>
    <property type="match status" value="1"/>
</dbReference>
<evidence type="ECO:0000256" key="4">
    <source>
        <dbReference type="PROSITE-ProRule" id="PRU00267"/>
    </source>
</evidence>
<dbReference type="PROSITE" id="PS50118">
    <property type="entry name" value="HMG_BOX_2"/>
    <property type="match status" value="1"/>
</dbReference>
<sequence>MATELLRCAARNGVFMIREKQSKAFPSATTPAATRRDIKTRLPRSARRFYGAGAQVAFRLTLSPGAIWRLFRQLLVSRRSIHALGGLTSATFHTPSFGDEEFEIPPINLQNVGGPTHPDEAATAEVVYGTQSGQMVSQSSMAMGSPMGGGMMEPPLSYSGHQSPADMYHHSMGMPPPSQSMHLQSVSAYEGPYLGQYSSPPAAPPPQGALMGPPSMMRGPAPRAGSAGSGSPPGSNHTSPGQETTSEDSDDSTPLSQLVGGVKRPSPEPLMDNGGGKAAKKAKMPKKKKKRDPNEPQKPVSAYALFFRDTQAAIKGQNPNASFGEVSKIVASMWDGLEADHKNVYKKKTEAAKKEYLKALAAYRASLVSKAAADHSDTLYGSGPVSSSSAVPSPPQGSLSPLQKKSPLLTSLMEGGSPHHQYMAMSPPQGMLGSQQQVWPNMPPPSLSSPASSGGGMMDQPMPGGACHQRCIRNGCPNPAIESHDWDREYCSSECVVSHCSIDNGAIGEYEQRGSKPLSINAAFSCFSLESFVSGSGAQKHIRDCSLRACATSDGPERSSQLPSSGSAYKQPKFDPNPIIPPDVVLWAAEQSDYIGFNPWFTTSIVGMINVAETVLGFIVFGLLMFSAALGLAHRTLLVTSFCMGYTSLMHLLGSISSPFTDTYLPLSLYSFLFQLIASISYLISGIYTFWDSGDDIYAKIAAVCGSAKARFFGVLLWRYASANLLLKSSGMRAQVP</sequence>
<dbReference type="VEuPathDB" id="VectorBase:HLOH_051171"/>
<dbReference type="Pfam" id="PF00505">
    <property type="entry name" value="HMG_box"/>
    <property type="match status" value="1"/>
</dbReference>
<evidence type="ECO:0000256" key="6">
    <source>
        <dbReference type="SAM" id="Phobius"/>
    </source>
</evidence>
<dbReference type="EMBL" id="JABSTR010000001">
    <property type="protein sequence ID" value="KAH9362541.1"/>
    <property type="molecule type" value="Genomic_DNA"/>
</dbReference>
<dbReference type="GO" id="GO:0031490">
    <property type="term" value="F:chromatin DNA binding"/>
    <property type="evidence" value="ECO:0007669"/>
    <property type="project" value="TreeGrafter"/>
</dbReference>
<dbReference type="InterPro" id="IPR051365">
    <property type="entry name" value="TOX_HMG-box_domain"/>
</dbReference>
<gene>
    <name evidence="8" type="ORF">HPB48_015545</name>
</gene>
<accession>A0A9J6FHP9</accession>
<keyword evidence="9" id="KW-1185">Reference proteome</keyword>
<dbReference type="SMART" id="SM00398">
    <property type="entry name" value="HMG"/>
    <property type="match status" value="1"/>
</dbReference>
<feature type="region of interest" description="Disordered" evidence="5">
    <location>
        <begin position="197"/>
        <end position="300"/>
    </location>
</feature>
<dbReference type="PRINTS" id="PR00886">
    <property type="entry name" value="HIGHMOBLTY12"/>
</dbReference>
<dbReference type="SUPFAM" id="SSF47095">
    <property type="entry name" value="HMG-box"/>
    <property type="match status" value="1"/>
</dbReference>
<keyword evidence="6" id="KW-1133">Transmembrane helix</keyword>